<evidence type="ECO:0000256" key="1">
    <source>
        <dbReference type="ARBA" id="ARBA00022676"/>
    </source>
</evidence>
<keyword evidence="2 5" id="KW-0808">Transferase</keyword>
<evidence type="ECO:0000256" key="2">
    <source>
        <dbReference type="ARBA" id="ARBA00022679"/>
    </source>
</evidence>
<dbReference type="Gene3D" id="3.40.50.2000">
    <property type="entry name" value="Glycogen Phosphorylase B"/>
    <property type="match status" value="2"/>
</dbReference>
<evidence type="ECO:0000313" key="6">
    <source>
        <dbReference type="Proteomes" id="UP000198878"/>
    </source>
</evidence>
<feature type="domain" description="Glycosyl transferase family 1" evidence="3">
    <location>
        <begin position="444"/>
        <end position="612"/>
    </location>
</feature>
<reference evidence="6" key="1">
    <citation type="submission" date="2016-10" db="EMBL/GenBank/DDBJ databases">
        <authorList>
            <person name="Varghese N."/>
            <person name="Submissions S."/>
        </authorList>
    </citation>
    <scope>NUCLEOTIDE SEQUENCE [LARGE SCALE GENOMIC DNA]</scope>
    <source>
        <strain evidence="6">DSM 44654</strain>
    </source>
</reference>
<dbReference type="STRING" id="218821.SAMN05421837_105151"/>
<sequence>MIVRELPWLAGVDAGSASITTGRVAVGGWLVSPTGPDGSTVRLGDRIARVHWERGTKAVPGVPADWPSWVWRAEIDIEQPVGLEATVTAPDGTVLSRVAVWPESTFRTPASLGEIDFPAADAELAGDLVVVSGWLLLDGRLPSRIEVEVDGATPQRARLMLPRPDVTQNLPGQIRQAGLSGYEARVPLPLAPGERRKVSLRVRAWTRDGREWTSPVRYATLRRRAVDQRDAEAAARASAFTEELLGRVKAAVDTDHVLVVTHSLRVGGGQFWLSELLRHLAGSHGHKVTLVSPEDGPLRAELEELGVTVHVTGHHRVQDATQYAAYVGELAMLATASGAGVALVNTLGMFAGVEAAKRAGLPVAWVIHESFSLEDFAYLNWGMDGLDPLVRERWESCLADADTLLFVADATREMFLPWSRPRRCVTVRYGIDLVPVQQAQYATKEEVRRELGLPEAATVLLNIGVSEPRKGQAPLLLAFEQIRATHPDAHLVIVGTHESPYCDALRDYVEAAGLAGSVSLVPICRDPRQWLRAADLFVNSSDIESLPRSILEAMAFGVPVVAADVFGTREIVSDGESGWLFLPNDLSALTVGLLRALDTPPEDRARIAGRARAGVGAFLDSAHYGQEFSTILKSLARGNATEERDA</sequence>
<dbReference type="GO" id="GO:0016757">
    <property type="term" value="F:glycosyltransferase activity"/>
    <property type="evidence" value="ECO:0007669"/>
    <property type="project" value="UniProtKB-KW"/>
</dbReference>
<dbReference type="Proteomes" id="UP000198878">
    <property type="component" value="Unassembled WGS sequence"/>
</dbReference>
<evidence type="ECO:0000259" key="3">
    <source>
        <dbReference type="Pfam" id="PF00534"/>
    </source>
</evidence>
<name>A0A1H5QWU3_9PSEU</name>
<dbReference type="InterPro" id="IPR028098">
    <property type="entry name" value="Glyco_trans_4-like_N"/>
</dbReference>
<evidence type="ECO:0000259" key="4">
    <source>
        <dbReference type="Pfam" id="PF13439"/>
    </source>
</evidence>
<accession>A0A1H5QWU3</accession>
<dbReference type="EMBL" id="FNUJ01000005">
    <property type="protein sequence ID" value="SEF30294.1"/>
    <property type="molecule type" value="Genomic_DNA"/>
</dbReference>
<dbReference type="InterPro" id="IPR001296">
    <property type="entry name" value="Glyco_trans_1"/>
</dbReference>
<proteinExistence type="predicted"/>
<dbReference type="CDD" id="cd03801">
    <property type="entry name" value="GT4_PimA-like"/>
    <property type="match status" value="1"/>
</dbReference>
<dbReference type="PANTHER" id="PTHR12526">
    <property type="entry name" value="GLYCOSYLTRANSFERASE"/>
    <property type="match status" value="1"/>
</dbReference>
<dbReference type="AlphaFoldDB" id="A0A1H5QWU3"/>
<dbReference type="Pfam" id="PF00534">
    <property type="entry name" value="Glycos_transf_1"/>
    <property type="match status" value="1"/>
</dbReference>
<gene>
    <name evidence="5" type="ORF">SAMN05421837_105151</name>
</gene>
<feature type="domain" description="Glycosyltransferase subfamily 4-like N-terminal" evidence="4">
    <location>
        <begin position="266"/>
        <end position="433"/>
    </location>
</feature>
<dbReference type="Pfam" id="PF13439">
    <property type="entry name" value="Glyco_transf_4"/>
    <property type="match status" value="1"/>
</dbReference>
<organism evidence="5 6">
    <name type="scientific">Amycolatopsis pretoriensis</name>
    <dbReference type="NCBI Taxonomy" id="218821"/>
    <lineage>
        <taxon>Bacteria</taxon>
        <taxon>Bacillati</taxon>
        <taxon>Actinomycetota</taxon>
        <taxon>Actinomycetes</taxon>
        <taxon>Pseudonocardiales</taxon>
        <taxon>Pseudonocardiaceae</taxon>
        <taxon>Amycolatopsis</taxon>
    </lineage>
</organism>
<evidence type="ECO:0000313" key="5">
    <source>
        <dbReference type="EMBL" id="SEF30294.1"/>
    </source>
</evidence>
<keyword evidence="1" id="KW-0328">Glycosyltransferase</keyword>
<keyword evidence="6" id="KW-1185">Reference proteome</keyword>
<dbReference type="SUPFAM" id="SSF53756">
    <property type="entry name" value="UDP-Glycosyltransferase/glycogen phosphorylase"/>
    <property type="match status" value="1"/>
</dbReference>
<protein>
    <submittedName>
        <fullName evidence="5">Glycosyltransferase involved in cell wall bisynthesis</fullName>
    </submittedName>
</protein>
<dbReference type="RefSeq" id="WP_091389457.1">
    <property type="nucleotide sequence ID" value="NZ_FNUJ01000005.1"/>
</dbReference>